<dbReference type="InterPro" id="IPR050884">
    <property type="entry name" value="CNP_phosphodiesterase-III"/>
</dbReference>
<dbReference type="Proteomes" id="UP001056937">
    <property type="component" value="Chromosome 1"/>
</dbReference>
<dbReference type="SUPFAM" id="SSF56300">
    <property type="entry name" value="Metallo-dependent phosphatases"/>
    <property type="match status" value="1"/>
</dbReference>
<gene>
    <name evidence="6" type="ORF">LHA26_06125</name>
</gene>
<keyword evidence="3" id="KW-0408">Iron</keyword>
<sequence>MRRIAHISDLHFGADDPAVVQALGDWLIAAAPDLVVVSGDLSQRARRAQFAAADAFVRRLEAAGLALLVVPGNHDVPLHAPLARLFWPLRRYRRLFGARPRFYADAEVAVLGLSSAHGLTVKDGRLTRRQIARIERCLADSPREATRILVTHHPLVPLPRRAGEQDPALRGAERALAAVRRADVHIILAGHHHAHTVVLAGPDLPIDPALMVVQAGTATSVRRRGTPNSVNLLHIDGPSTLVEEWTSTGAEFTCARRLRFERRGATGWHPA</sequence>
<keyword evidence="2" id="KW-0378">Hydrolase</keyword>
<evidence type="ECO:0000256" key="3">
    <source>
        <dbReference type="ARBA" id="ARBA00023004"/>
    </source>
</evidence>
<proteinExistence type="inferred from homology"/>
<evidence type="ECO:0000313" key="6">
    <source>
        <dbReference type="EMBL" id="USI74037.1"/>
    </source>
</evidence>
<dbReference type="Gene3D" id="3.60.21.10">
    <property type="match status" value="1"/>
</dbReference>
<evidence type="ECO:0000256" key="1">
    <source>
        <dbReference type="ARBA" id="ARBA00022723"/>
    </source>
</evidence>
<organism evidence="6 7">
    <name type="scientific">Sphingomonas morindae</name>
    <dbReference type="NCBI Taxonomy" id="1541170"/>
    <lineage>
        <taxon>Bacteria</taxon>
        <taxon>Pseudomonadati</taxon>
        <taxon>Pseudomonadota</taxon>
        <taxon>Alphaproteobacteria</taxon>
        <taxon>Sphingomonadales</taxon>
        <taxon>Sphingomonadaceae</taxon>
        <taxon>Sphingomonas</taxon>
    </lineage>
</organism>
<protein>
    <submittedName>
        <fullName evidence="6">Metallophosphoesterase</fullName>
    </submittedName>
</protein>
<evidence type="ECO:0000259" key="5">
    <source>
        <dbReference type="Pfam" id="PF00149"/>
    </source>
</evidence>
<dbReference type="EMBL" id="CP084930">
    <property type="protein sequence ID" value="USI74037.1"/>
    <property type="molecule type" value="Genomic_DNA"/>
</dbReference>
<dbReference type="PANTHER" id="PTHR42988:SF2">
    <property type="entry name" value="CYCLIC NUCLEOTIDE PHOSPHODIESTERASE CBUA0032-RELATED"/>
    <property type="match status" value="1"/>
</dbReference>
<dbReference type="Pfam" id="PF00149">
    <property type="entry name" value="Metallophos"/>
    <property type="match status" value="1"/>
</dbReference>
<accession>A0ABY4XAP7</accession>
<comment type="similarity">
    <text evidence="4">Belongs to the cyclic nucleotide phosphodiesterase class-III family.</text>
</comment>
<keyword evidence="1" id="KW-0479">Metal-binding</keyword>
<evidence type="ECO:0000256" key="2">
    <source>
        <dbReference type="ARBA" id="ARBA00022801"/>
    </source>
</evidence>
<keyword evidence="7" id="KW-1185">Reference proteome</keyword>
<reference evidence="6" key="1">
    <citation type="journal article" date="2022" name="Toxins">
        <title>Genomic Analysis of Sphingopyxis sp. USTB-05 for Biodegrading Cyanobacterial Hepatotoxins.</title>
        <authorList>
            <person name="Liu C."/>
            <person name="Xu Q."/>
            <person name="Zhao Z."/>
            <person name="Zhang H."/>
            <person name="Liu X."/>
            <person name="Yin C."/>
            <person name="Liu Y."/>
            <person name="Yan H."/>
        </authorList>
    </citation>
    <scope>NUCLEOTIDE SEQUENCE</scope>
    <source>
        <strain evidence="6">NBD5</strain>
    </source>
</reference>
<evidence type="ECO:0000256" key="4">
    <source>
        <dbReference type="ARBA" id="ARBA00025742"/>
    </source>
</evidence>
<name>A0ABY4XAP7_9SPHN</name>
<evidence type="ECO:0000313" key="7">
    <source>
        <dbReference type="Proteomes" id="UP001056937"/>
    </source>
</evidence>
<dbReference type="InterPro" id="IPR004843">
    <property type="entry name" value="Calcineurin-like_PHP"/>
</dbReference>
<feature type="domain" description="Calcineurin-like phosphoesterase" evidence="5">
    <location>
        <begin position="3"/>
        <end position="194"/>
    </location>
</feature>
<dbReference type="PANTHER" id="PTHR42988">
    <property type="entry name" value="PHOSPHOHYDROLASE"/>
    <property type="match status" value="1"/>
</dbReference>
<dbReference type="InterPro" id="IPR029052">
    <property type="entry name" value="Metallo-depent_PP-like"/>
</dbReference>
<dbReference type="RefSeq" id="WP_252167843.1">
    <property type="nucleotide sequence ID" value="NZ_CP084930.1"/>
</dbReference>